<name>X6NCQ5_RETFI</name>
<feature type="compositionally biased region" description="Basic and acidic residues" evidence="1">
    <location>
        <begin position="43"/>
        <end position="59"/>
    </location>
</feature>
<proteinExistence type="predicted"/>
<reference evidence="2 3" key="1">
    <citation type="journal article" date="2013" name="Curr. Biol.">
        <title>The Genome of the Foraminiferan Reticulomyxa filosa.</title>
        <authorList>
            <person name="Glockner G."/>
            <person name="Hulsmann N."/>
            <person name="Schleicher M."/>
            <person name="Noegel A.A."/>
            <person name="Eichinger L."/>
            <person name="Gallinger C."/>
            <person name="Pawlowski J."/>
            <person name="Sierra R."/>
            <person name="Euteneuer U."/>
            <person name="Pillet L."/>
            <person name="Moustafa A."/>
            <person name="Platzer M."/>
            <person name="Groth M."/>
            <person name="Szafranski K."/>
            <person name="Schliwa M."/>
        </authorList>
    </citation>
    <scope>NUCLEOTIDE SEQUENCE [LARGE SCALE GENOMIC DNA]</scope>
</reference>
<keyword evidence="3" id="KW-1185">Reference proteome</keyword>
<accession>X6NCQ5</accession>
<evidence type="ECO:0000313" key="3">
    <source>
        <dbReference type="Proteomes" id="UP000023152"/>
    </source>
</evidence>
<dbReference type="OrthoDB" id="2423701at2759"/>
<evidence type="ECO:0000256" key="1">
    <source>
        <dbReference type="SAM" id="MobiDB-lite"/>
    </source>
</evidence>
<feature type="compositionally biased region" description="Low complexity" evidence="1">
    <location>
        <begin position="328"/>
        <end position="346"/>
    </location>
</feature>
<dbReference type="InterPro" id="IPR052658">
    <property type="entry name" value="TPR-containing"/>
</dbReference>
<organism evidence="2 3">
    <name type="scientific">Reticulomyxa filosa</name>
    <dbReference type="NCBI Taxonomy" id="46433"/>
    <lineage>
        <taxon>Eukaryota</taxon>
        <taxon>Sar</taxon>
        <taxon>Rhizaria</taxon>
        <taxon>Retaria</taxon>
        <taxon>Foraminifera</taxon>
        <taxon>Monothalamids</taxon>
        <taxon>Reticulomyxidae</taxon>
        <taxon>Reticulomyxa</taxon>
    </lineage>
</organism>
<dbReference type="AlphaFoldDB" id="X6NCQ5"/>
<comment type="caution">
    <text evidence="2">The sequence shown here is derived from an EMBL/GenBank/DDBJ whole genome shotgun (WGS) entry which is preliminary data.</text>
</comment>
<gene>
    <name evidence="2" type="ORF">RFI_13418</name>
</gene>
<dbReference type="EMBL" id="ASPP01009726">
    <property type="protein sequence ID" value="ETO23761.1"/>
    <property type="molecule type" value="Genomic_DNA"/>
</dbReference>
<dbReference type="Gene3D" id="1.25.40.10">
    <property type="entry name" value="Tetratricopeptide repeat domain"/>
    <property type="match status" value="1"/>
</dbReference>
<dbReference type="SUPFAM" id="SSF48452">
    <property type="entry name" value="TPR-like"/>
    <property type="match status" value="1"/>
</dbReference>
<dbReference type="PANTHER" id="PTHR15544:SF0">
    <property type="entry name" value="TETRATRICOPEPTIDE REPEAT PROTEIN 33"/>
    <property type="match status" value="1"/>
</dbReference>
<sequence>MNTDEEKSNITKFSMSFRSTPEKKKVLPVFQRALAELETEGLTSKETRTSTERKEEEEKDKDKLECCLKRCEDYYSKAEERAMNGDYAGSLRQFDLSIRFWGTYLQSVESQMSVKAKKQMEDENREEGEEIEGRDEAVDMEDRIIREISEMEKIKEHKKLGAKIFEAQAQVLLEMERDFDAIVCCKEAIACNPRWSIAYLTLSRAEMNFGDATTALESAKKAFQLDSSNAEIVEHLDLVQQTVTKVDRTVRVTGLSADRKYMRTVRVDEAIAQGQHKQGYQFFQNDCEKVRKRLKKRELSAMLDQIGGKLERLSLDINKKIVHSKHNTTATTTNTTSTNTTSTTATPGSSQFKRFGVLEDLT</sequence>
<feature type="region of interest" description="Disordered" evidence="1">
    <location>
        <begin position="38"/>
        <end position="59"/>
    </location>
</feature>
<dbReference type="Proteomes" id="UP000023152">
    <property type="component" value="Unassembled WGS sequence"/>
</dbReference>
<dbReference type="PANTHER" id="PTHR15544">
    <property type="entry name" value="OSMOSIS RESPONSIVE FACTOR"/>
    <property type="match status" value="1"/>
</dbReference>
<dbReference type="InterPro" id="IPR011990">
    <property type="entry name" value="TPR-like_helical_dom_sf"/>
</dbReference>
<protein>
    <submittedName>
        <fullName evidence="2">Uncharacterized protein</fullName>
    </submittedName>
</protein>
<evidence type="ECO:0000313" key="2">
    <source>
        <dbReference type="EMBL" id="ETO23761.1"/>
    </source>
</evidence>
<feature type="region of interest" description="Disordered" evidence="1">
    <location>
        <begin position="328"/>
        <end position="349"/>
    </location>
</feature>